<dbReference type="Proteomes" id="UP000310708">
    <property type="component" value="Unassembled WGS sequence"/>
</dbReference>
<dbReference type="Proteomes" id="UP000310685">
    <property type="component" value="Unassembled WGS sequence"/>
</dbReference>
<dbReference type="PANTHER" id="PTHR13082:SF0">
    <property type="entry name" value="HISTONE DEACETYLASE COMPLEX SUBUNIT SAP18"/>
    <property type="match status" value="1"/>
</dbReference>
<dbReference type="AlphaFoldDB" id="A0A4T0M0G9"/>
<dbReference type="EMBL" id="SPRO01000032">
    <property type="protein sequence ID" value="TIC28945.1"/>
    <property type="molecule type" value="Genomic_DNA"/>
</dbReference>
<feature type="region of interest" description="Disordered" evidence="2">
    <location>
        <begin position="128"/>
        <end position="153"/>
    </location>
</feature>
<evidence type="ECO:0000313" key="11">
    <source>
        <dbReference type="Proteomes" id="UP000307169"/>
    </source>
</evidence>
<evidence type="ECO:0000313" key="7">
    <source>
        <dbReference type="EMBL" id="TIC65345.1"/>
    </source>
</evidence>
<dbReference type="Proteomes" id="UP000307169">
    <property type="component" value="Unassembled WGS sequence"/>
</dbReference>
<dbReference type="Pfam" id="PF06487">
    <property type="entry name" value="SAP18"/>
    <property type="match status" value="1"/>
</dbReference>
<dbReference type="EMBL" id="SPRH01000035">
    <property type="protein sequence ID" value="TIB98777.1"/>
    <property type="molecule type" value="Genomic_DNA"/>
</dbReference>
<name>A0A4T0M0G9_9BASI</name>
<gene>
    <name evidence="7" type="ORF">E3Q01_02192</name>
    <name evidence="6" type="ORF">E3Q02_02377</name>
    <name evidence="8" type="ORF">E3Q03_02307</name>
    <name evidence="5" type="ORF">E3Q10_02851</name>
    <name evidence="4" type="ORF">E3Q17_02871</name>
    <name evidence="3" type="ORF">E3Q22_02998</name>
</gene>
<dbReference type="EMBL" id="SPRW01000024">
    <property type="protein sequence ID" value="TIC64946.1"/>
    <property type="molecule type" value="Genomic_DNA"/>
</dbReference>
<dbReference type="EMBL" id="SPRX01000024">
    <property type="protein sequence ID" value="TIC65345.1"/>
    <property type="molecule type" value="Genomic_DNA"/>
</dbReference>
<comment type="caution">
    <text evidence="5">The sequence shown here is derived from an EMBL/GenBank/DDBJ whole genome shotgun (WGS) entry which is preliminary data.</text>
</comment>
<dbReference type="Proteomes" id="UP000305362">
    <property type="component" value="Unassembled WGS sequence"/>
</dbReference>
<proteinExistence type="inferred from homology"/>
<evidence type="ECO:0000313" key="12">
    <source>
        <dbReference type="Proteomes" id="UP000309601"/>
    </source>
</evidence>
<dbReference type="EMBL" id="SPRV01000022">
    <property type="protein sequence ID" value="TIC66079.1"/>
    <property type="molecule type" value="Genomic_DNA"/>
</dbReference>
<protein>
    <submittedName>
        <fullName evidence="5">Uncharacterized protein</fullName>
    </submittedName>
</protein>
<evidence type="ECO:0000313" key="8">
    <source>
        <dbReference type="EMBL" id="TIC66079.1"/>
    </source>
</evidence>
<evidence type="ECO:0000313" key="3">
    <source>
        <dbReference type="EMBL" id="TIB77587.1"/>
    </source>
</evidence>
<evidence type="ECO:0000256" key="2">
    <source>
        <dbReference type="SAM" id="MobiDB-lite"/>
    </source>
</evidence>
<dbReference type="Gene3D" id="3.10.20.550">
    <property type="entry name" value="ASAP complex, SAP18 subunit"/>
    <property type="match status" value="1"/>
</dbReference>
<evidence type="ECO:0000313" key="4">
    <source>
        <dbReference type="EMBL" id="TIB98777.1"/>
    </source>
</evidence>
<reference evidence="9 10" key="1">
    <citation type="submission" date="2019-03" db="EMBL/GenBank/DDBJ databases">
        <title>Sequencing 25 genomes of Wallemia mellicola.</title>
        <authorList>
            <person name="Gostincar C."/>
        </authorList>
    </citation>
    <scope>NUCLEOTIDE SEQUENCE [LARGE SCALE GENOMIC DNA]</scope>
    <source>
        <strain evidence="4 11">EXF-1262</strain>
        <strain evidence="6 12">EXF-1274</strain>
        <strain evidence="8 9">EXF-1277</strain>
        <strain evidence="3 13">EXF-6152</strain>
        <strain evidence="7 14">EXF-757</strain>
        <strain evidence="5 10">EXF-8738</strain>
    </source>
</reference>
<evidence type="ECO:0000313" key="5">
    <source>
        <dbReference type="EMBL" id="TIC28945.1"/>
    </source>
</evidence>
<accession>A0A4T0M0G9</accession>
<evidence type="ECO:0000313" key="13">
    <source>
        <dbReference type="Proteomes" id="UP000310685"/>
    </source>
</evidence>
<comment type="similarity">
    <text evidence="1">Belongs to the SAP18 family.</text>
</comment>
<dbReference type="OrthoDB" id="440566at2759"/>
<evidence type="ECO:0000313" key="9">
    <source>
        <dbReference type="Proteomes" id="UP000305362"/>
    </source>
</evidence>
<dbReference type="Proteomes" id="UP000309601">
    <property type="component" value="Unassembled WGS sequence"/>
</dbReference>
<dbReference type="GO" id="GO:0005634">
    <property type="term" value="C:nucleus"/>
    <property type="evidence" value="ECO:0007669"/>
    <property type="project" value="TreeGrafter"/>
</dbReference>
<dbReference type="InterPro" id="IPR042534">
    <property type="entry name" value="SAP18_sf"/>
</dbReference>
<sequence>MSNSELDIHCPRLIRVFVRTTQPYDAYSFDKGLPSKDEYDILAGPNTTIRELLLLLQKSLPENLRHPRSIYGVHSIYVDMKSMYHKERDLGRYSLSVKNYSDKYDDQSTLDEARIYPGDYLSVHLQLPYSGSRRPPSGPPGRRPPVDNGYSRR</sequence>
<organism evidence="5 10">
    <name type="scientific">Wallemia mellicola</name>
    <dbReference type="NCBI Taxonomy" id="1708541"/>
    <lineage>
        <taxon>Eukaryota</taxon>
        <taxon>Fungi</taxon>
        <taxon>Dikarya</taxon>
        <taxon>Basidiomycota</taxon>
        <taxon>Wallemiomycotina</taxon>
        <taxon>Wallemiomycetes</taxon>
        <taxon>Wallemiales</taxon>
        <taxon>Wallemiaceae</taxon>
        <taxon>Wallemia</taxon>
    </lineage>
</organism>
<dbReference type="InterPro" id="IPR010516">
    <property type="entry name" value="SAP18"/>
</dbReference>
<evidence type="ECO:0000256" key="1">
    <source>
        <dbReference type="ARBA" id="ARBA00009143"/>
    </source>
</evidence>
<evidence type="ECO:0000313" key="14">
    <source>
        <dbReference type="Proteomes" id="UP000310708"/>
    </source>
</evidence>
<evidence type="ECO:0000313" key="6">
    <source>
        <dbReference type="EMBL" id="TIC64946.1"/>
    </source>
</evidence>
<dbReference type="EMBL" id="SPRC01000033">
    <property type="protein sequence ID" value="TIB77587.1"/>
    <property type="molecule type" value="Genomic_DNA"/>
</dbReference>
<dbReference type="PANTHER" id="PTHR13082">
    <property type="entry name" value="SAP18"/>
    <property type="match status" value="1"/>
</dbReference>
<dbReference type="Proteomes" id="UP000305647">
    <property type="component" value="Unassembled WGS sequence"/>
</dbReference>
<evidence type="ECO:0000313" key="10">
    <source>
        <dbReference type="Proteomes" id="UP000305647"/>
    </source>
</evidence>